<name>A0ABV5B2E3_9BACL</name>
<dbReference type="EMBL" id="JBHILM010000002">
    <property type="protein sequence ID" value="MFB5679853.1"/>
    <property type="molecule type" value="Genomic_DNA"/>
</dbReference>
<reference evidence="1 2" key="1">
    <citation type="submission" date="2024-09" db="EMBL/GenBank/DDBJ databases">
        <authorList>
            <person name="Ruan L."/>
        </authorList>
    </citation>
    <scope>NUCLEOTIDE SEQUENCE [LARGE SCALE GENOMIC DNA]</scope>
    <source>
        <strain evidence="1 2">D33</strain>
    </source>
</reference>
<comment type="caution">
    <text evidence="1">The sequence shown here is derived from an EMBL/GenBank/DDBJ whole genome shotgun (WGS) entry which is preliminary data.</text>
</comment>
<dbReference type="RefSeq" id="WP_375523681.1">
    <property type="nucleotide sequence ID" value="NZ_JBHILM010000002.1"/>
</dbReference>
<evidence type="ECO:0008006" key="3">
    <source>
        <dbReference type="Google" id="ProtNLM"/>
    </source>
</evidence>
<sequence length="411" mass="46278">MQELDRLPDVFRKMSVREKCRRLQRTGIAEMLTVQSAPNAFSLGYAVQVQRLQVLEIRSIGSGIAAPSNISSPPAAGSLLHTRLGRLAVRSLYTLGLDSGEIMLMPDRNAGYGVTRVRPEPWRHDSRLRELYQSALSAAVSAAEEELPQAGERPLIGMDPEFLLVRLPEERVVPASRYLDRQGEAGCDAVSRRGRTLFPVAELRPAPSPEPSRLLRHLRNAMAFASRRITDRTLIWQAGGMPQRGLPLGGHLHFSGIELSGELLRVLDNYLALPVALLEDQRTHARRPRYGTLGDFRRKPHGGFEYRTLPSFLVSPLLAKGVIGFAYLIARHYRELPQRPLQGDVVHEAFYKGDKPRLYKALEPLLNDIERLSSYEEYRDFTAPFIRCLRGGEAWDETRDIRPLWGLPSPP</sequence>
<proteinExistence type="predicted"/>
<organism evidence="1 2">
    <name type="scientific">Paenibacillus terreus</name>
    <dbReference type="NCBI Taxonomy" id="1387834"/>
    <lineage>
        <taxon>Bacteria</taxon>
        <taxon>Bacillati</taxon>
        <taxon>Bacillota</taxon>
        <taxon>Bacilli</taxon>
        <taxon>Bacillales</taxon>
        <taxon>Paenibacillaceae</taxon>
        <taxon>Paenibacillus</taxon>
    </lineage>
</organism>
<protein>
    <recommendedName>
        <fullName evidence="3">Phage phiEco32-like COOH.NH2 ligase-type 2</fullName>
    </recommendedName>
</protein>
<evidence type="ECO:0000313" key="2">
    <source>
        <dbReference type="Proteomes" id="UP001580407"/>
    </source>
</evidence>
<keyword evidence="2" id="KW-1185">Reference proteome</keyword>
<dbReference type="InterPro" id="IPR025681">
    <property type="entry name" value="COOH-NH2_lig"/>
</dbReference>
<evidence type="ECO:0000313" key="1">
    <source>
        <dbReference type="EMBL" id="MFB5679853.1"/>
    </source>
</evidence>
<gene>
    <name evidence="1" type="ORF">ACE3NQ_02835</name>
</gene>
<dbReference type="Proteomes" id="UP001580407">
    <property type="component" value="Unassembled WGS sequence"/>
</dbReference>
<dbReference type="Pfam" id="PF14395">
    <property type="entry name" value="COOH-NH2_lig"/>
    <property type="match status" value="1"/>
</dbReference>
<accession>A0ABV5B2E3</accession>